<organism evidence="3 4">
    <name type="scientific">Bradyrhizobium japonicum</name>
    <dbReference type="NCBI Taxonomy" id="375"/>
    <lineage>
        <taxon>Bacteria</taxon>
        <taxon>Pseudomonadati</taxon>
        <taxon>Pseudomonadota</taxon>
        <taxon>Alphaproteobacteria</taxon>
        <taxon>Hyphomicrobiales</taxon>
        <taxon>Nitrobacteraceae</taxon>
        <taxon>Bradyrhizobium</taxon>
    </lineage>
</organism>
<protein>
    <recommendedName>
        <fullName evidence="2">MalK-like OB fold domain-containing protein</fullName>
    </recommendedName>
</protein>
<sequence length="172" mass="17818">MISEADGSRSDGFRMKVFPQGAPLELFEQPRTGFVAGFLGSPSINLVPATLKTSGGCAAVVFQSGGALTLPNARAKLRTGADGQEVLVGIRPQHFSRAGGGPPRDGVVSYSAVVDLIQPTGTRIFTTIKIGGVDAVAELQAHDVSSHGERINLAIDLNRVVLIDPASGLVIS</sequence>
<dbReference type="OrthoDB" id="8246193at2"/>
<feature type="domain" description="MalK-like OB fold" evidence="2">
    <location>
        <begin position="40"/>
        <end position="95"/>
    </location>
</feature>
<dbReference type="InterPro" id="IPR047641">
    <property type="entry name" value="ABC_transpr_MalK/UgpC-like"/>
</dbReference>
<dbReference type="RefSeq" id="WP_038973586.1">
    <property type="nucleotide sequence ID" value="NZ_CP017637.1"/>
</dbReference>
<comment type="similarity">
    <text evidence="1">Belongs to the ABC transporter superfamily.</text>
</comment>
<evidence type="ECO:0000313" key="4">
    <source>
        <dbReference type="Proteomes" id="UP000181962"/>
    </source>
</evidence>
<dbReference type="InterPro" id="IPR040582">
    <property type="entry name" value="OB_MalK-like"/>
</dbReference>
<dbReference type="GO" id="GO:0055052">
    <property type="term" value="C:ATP-binding cassette (ABC) transporter complex, substrate-binding subunit-containing"/>
    <property type="evidence" value="ECO:0007669"/>
    <property type="project" value="TreeGrafter"/>
</dbReference>
<dbReference type="EMBL" id="CP017637">
    <property type="protein sequence ID" value="APG14652.1"/>
    <property type="molecule type" value="Genomic_DNA"/>
</dbReference>
<dbReference type="Pfam" id="PF17912">
    <property type="entry name" value="OB_MalK"/>
    <property type="match status" value="1"/>
</dbReference>
<gene>
    <name evidence="3" type="ORF">BKD09_40495</name>
</gene>
<evidence type="ECO:0000259" key="2">
    <source>
        <dbReference type="Pfam" id="PF17912"/>
    </source>
</evidence>
<accession>A0A1L3FN93</accession>
<dbReference type="AlphaFoldDB" id="A0A1L3FN93"/>
<dbReference type="SUPFAM" id="SSF50331">
    <property type="entry name" value="MOP-like"/>
    <property type="match status" value="1"/>
</dbReference>
<reference evidence="3 4" key="1">
    <citation type="submission" date="2016-11" db="EMBL/GenBank/DDBJ databases">
        <title>Complete Genome Sequence of Bradyrhizobium sp. strain J5, an isolated from soybean nodule in Hokkaido.</title>
        <authorList>
            <person name="Kanehara K."/>
        </authorList>
    </citation>
    <scope>NUCLEOTIDE SEQUENCE [LARGE SCALE GENOMIC DNA]</scope>
    <source>
        <strain evidence="3 4">J5</strain>
    </source>
</reference>
<dbReference type="InterPro" id="IPR008995">
    <property type="entry name" value="Mo/tungstate-bd_C_term_dom"/>
</dbReference>
<name>A0A1L3FN93_BRAJP</name>
<dbReference type="GO" id="GO:0016887">
    <property type="term" value="F:ATP hydrolysis activity"/>
    <property type="evidence" value="ECO:0007669"/>
    <property type="project" value="InterPro"/>
</dbReference>
<evidence type="ECO:0000313" key="3">
    <source>
        <dbReference type="EMBL" id="APG14652.1"/>
    </source>
</evidence>
<dbReference type="Proteomes" id="UP000181962">
    <property type="component" value="Chromosome"/>
</dbReference>
<evidence type="ECO:0000256" key="1">
    <source>
        <dbReference type="ARBA" id="ARBA00005417"/>
    </source>
</evidence>
<proteinExistence type="inferred from homology"/>
<dbReference type="PANTHER" id="PTHR43875">
    <property type="entry name" value="MALTODEXTRIN IMPORT ATP-BINDING PROTEIN MSMX"/>
    <property type="match status" value="1"/>
</dbReference>
<dbReference type="PANTHER" id="PTHR43875:SF10">
    <property type="entry name" value="BLL2173 PROTEIN"/>
    <property type="match status" value="1"/>
</dbReference>
<dbReference type="Gene3D" id="2.40.50.100">
    <property type="match status" value="1"/>
</dbReference>